<dbReference type="EMBL" id="NTMR01000009">
    <property type="protein sequence ID" value="PBK04849.1"/>
    <property type="molecule type" value="Genomic_DNA"/>
</dbReference>
<dbReference type="RefSeq" id="WP_096004147.1">
    <property type="nucleotide sequence ID" value="NZ_NTMR01000009.1"/>
</dbReference>
<dbReference type="GO" id="GO:1902758">
    <property type="term" value="P:bis(molybdopterin guanine dinucleotide)molybdenum biosynthetic process"/>
    <property type="evidence" value="ECO:0007669"/>
    <property type="project" value="TreeGrafter"/>
</dbReference>
<dbReference type="GO" id="GO:0005525">
    <property type="term" value="F:GTP binding"/>
    <property type="evidence" value="ECO:0007669"/>
    <property type="project" value="UniProtKB-UniRule"/>
</dbReference>
<dbReference type="PANTHER" id="PTHR19136">
    <property type="entry name" value="MOLYBDENUM COFACTOR GUANYLYLTRANSFERASE"/>
    <property type="match status" value="1"/>
</dbReference>
<evidence type="ECO:0000256" key="2">
    <source>
        <dbReference type="ARBA" id="ARBA00022679"/>
    </source>
</evidence>
<protein>
    <recommendedName>
        <fullName evidence="8">Molybdenum cofactor guanylyltransferase</fullName>
        <shortName evidence="8">MoCo guanylyltransferase</shortName>
        <ecNumber evidence="8">2.7.7.77</ecNumber>
    </recommendedName>
    <alternativeName>
        <fullName evidence="8">GTP:molybdopterin guanylyltransferase</fullName>
    </alternativeName>
    <alternativeName>
        <fullName evidence="8">Mo-MPT guanylyltransferase</fullName>
    </alternativeName>
    <alternativeName>
        <fullName evidence="8">Molybdopterin guanylyltransferase</fullName>
    </alternativeName>
    <alternativeName>
        <fullName evidence="8">Molybdopterin-guanine dinucleotide synthase</fullName>
        <shortName evidence="8">MGD synthase</shortName>
    </alternativeName>
</protein>
<comment type="function">
    <text evidence="8">Transfers a GMP moiety from GTP to Mo-molybdopterin (Mo-MPT) cofactor (Moco or molybdenum cofactor) to form Mo-molybdopterin guanine dinucleotide (Mo-MGD) cofactor.</text>
</comment>
<feature type="binding site" evidence="8">
    <location>
        <position position="71"/>
    </location>
    <ligand>
        <name>GTP</name>
        <dbReference type="ChEBI" id="CHEBI:37565"/>
    </ligand>
</feature>
<dbReference type="InterPro" id="IPR013482">
    <property type="entry name" value="Molybde_CF_guanTrfase"/>
</dbReference>
<dbReference type="AlphaFoldDB" id="A0A2A3MJ52"/>
<dbReference type="GO" id="GO:0061603">
    <property type="term" value="F:molybdenum cofactor guanylyltransferase activity"/>
    <property type="evidence" value="ECO:0007669"/>
    <property type="project" value="UniProtKB-EC"/>
</dbReference>
<accession>A0A2A3MJ52</accession>
<dbReference type="Gene3D" id="3.90.550.10">
    <property type="entry name" value="Spore Coat Polysaccharide Biosynthesis Protein SpsA, Chain A"/>
    <property type="match status" value="1"/>
</dbReference>
<evidence type="ECO:0000313" key="11">
    <source>
        <dbReference type="Proteomes" id="UP000242313"/>
    </source>
</evidence>
<evidence type="ECO:0000256" key="6">
    <source>
        <dbReference type="ARBA" id="ARBA00023134"/>
    </source>
</evidence>
<comment type="catalytic activity">
    <reaction evidence="8">
        <text>Mo-molybdopterin + GTP + H(+) = Mo-molybdopterin guanine dinucleotide + diphosphate</text>
        <dbReference type="Rhea" id="RHEA:34243"/>
        <dbReference type="ChEBI" id="CHEBI:15378"/>
        <dbReference type="ChEBI" id="CHEBI:33019"/>
        <dbReference type="ChEBI" id="CHEBI:37565"/>
        <dbReference type="ChEBI" id="CHEBI:71302"/>
        <dbReference type="ChEBI" id="CHEBI:71310"/>
        <dbReference type="EC" id="2.7.7.77"/>
    </reaction>
</comment>
<dbReference type="HAMAP" id="MF_00316">
    <property type="entry name" value="MobA"/>
    <property type="match status" value="1"/>
</dbReference>
<evidence type="ECO:0000256" key="7">
    <source>
        <dbReference type="ARBA" id="ARBA00023150"/>
    </source>
</evidence>
<comment type="domain">
    <text evidence="8">The N-terminal domain determines nucleotide recognition and specific binding, while the C-terminal domain determines the specific binding to the target protein.</text>
</comment>
<evidence type="ECO:0000256" key="3">
    <source>
        <dbReference type="ARBA" id="ARBA00022723"/>
    </source>
</evidence>
<keyword evidence="3 8" id="KW-0479">Metal-binding</keyword>
<feature type="binding site" evidence="8">
    <location>
        <begin position="12"/>
        <end position="14"/>
    </location>
    <ligand>
        <name>GTP</name>
        <dbReference type="ChEBI" id="CHEBI:37565"/>
    </ligand>
</feature>
<organism evidence="10 11">
    <name type="scientific">Pseudomonas abyssi</name>
    <dbReference type="NCBI Taxonomy" id="170540"/>
    <lineage>
        <taxon>Bacteria</taxon>
        <taxon>Pseudomonadati</taxon>
        <taxon>Pseudomonadota</taxon>
        <taxon>Gammaproteobacteria</taxon>
        <taxon>Pseudomonadales</taxon>
        <taxon>Pseudomonadaceae</taxon>
        <taxon>Pseudomonas</taxon>
    </lineage>
</organism>
<comment type="subcellular location">
    <subcellularLocation>
        <location evidence="8">Cytoplasm</location>
    </subcellularLocation>
</comment>
<comment type="subunit">
    <text evidence="8">Monomer.</text>
</comment>
<comment type="cofactor">
    <cofactor evidence="8">
        <name>Mg(2+)</name>
        <dbReference type="ChEBI" id="CHEBI:18420"/>
    </cofactor>
</comment>
<proteinExistence type="inferred from homology"/>
<dbReference type="EC" id="2.7.7.77" evidence="8"/>
<gene>
    <name evidence="8" type="primary">mobA</name>
    <name evidence="10" type="ORF">CNQ84_06780</name>
</gene>
<evidence type="ECO:0000256" key="4">
    <source>
        <dbReference type="ARBA" id="ARBA00022741"/>
    </source>
</evidence>
<evidence type="ECO:0000313" key="10">
    <source>
        <dbReference type="EMBL" id="PBK04849.1"/>
    </source>
</evidence>
<keyword evidence="11" id="KW-1185">Reference proteome</keyword>
<feature type="binding site" evidence="8">
    <location>
        <position position="101"/>
    </location>
    <ligand>
        <name>Mg(2+)</name>
        <dbReference type="ChEBI" id="CHEBI:18420"/>
    </ligand>
</feature>
<name>A0A2A3MJ52_9PSED</name>
<comment type="caution">
    <text evidence="10">The sequence shown here is derived from an EMBL/GenBank/DDBJ whole genome shotgun (WGS) entry which is preliminary data.</text>
</comment>
<keyword evidence="2 8" id="KW-0808">Transferase</keyword>
<dbReference type="GO" id="GO:0005737">
    <property type="term" value="C:cytoplasm"/>
    <property type="evidence" value="ECO:0007669"/>
    <property type="project" value="UniProtKB-SubCell"/>
</dbReference>
<dbReference type="InterPro" id="IPR029044">
    <property type="entry name" value="Nucleotide-diphossugar_trans"/>
</dbReference>
<feature type="binding site" evidence="8">
    <location>
        <position position="25"/>
    </location>
    <ligand>
        <name>GTP</name>
        <dbReference type="ChEBI" id="CHEBI:37565"/>
    </ligand>
</feature>
<comment type="similarity">
    <text evidence="8">Belongs to the MobA family.</text>
</comment>
<dbReference type="SUPFAM" id="SSF53448">
    <property type="entry name" value="Nucleotide-diphospho-sugar transferases"/>
    <property type="match status" value="1"/>
</dbReference>
<evidence type="ECO:0000256" key="1">
    <source>
        <dbReference type="ARBA" id="ARBA00022490"/>
    </source>
</evidence>
<keyword evidence="6 8" id="KW-0342">GTP-binding</keyword>
<dbReference type="CDD" id="cd02503">
    <property type="entry name" value="MobA"/>
    <property type="match status" value="1"/>
</dbReference>
<evidence type="ECO:0000256" key="5">
    <source>
        <dbReference type="ARBA" id="ARBA00022842"/>
    </source>
</evidence>
<feature type="binding site" evidence="8">
    <location>
        <position position="101"/>
    </location>
    <ligand>
        <name>GTP</name>
        <dbReference type="ChEBI" id="CHEBI:37565"/>
    </ligand>
</feature>
<dbReference type="GO" id="GO:0046872">
    <property type="term" value="F:metal ion binding"/>
    <property type="evidence" value="ECO:0007669"/>
    <property type="project" value="UniProtKB-KW"/>
</dbReference>
<dbReference type="NCBIfam" id="TIGR02665">
    <property type="entry name" value="molyb_mobA"/>
    <property type="match status" value="1"/>
</dbReference>
<keyword evidence="1 8" id="KW-0963">Cytoplasm</keyword>
<keyword evidence="7 8" id="KW-0501">Molybdenum cofactor biosynthesis</keyword>
<keyword evidence="4 8" id="KW-0547">Nucleotide-binding</keyword>
<keyword evidence="10" id="KW-0548">Nucleotidyltransferase</keyword>
<feature type="domain" description="MobA-like NTP transferase" evidence="9">
    <location>
        <begin position="9"/>
        <end position="165"/>
    </location>
</feature>
<sequence length="202" mass="22388">MPNPINLSALVLAGGQGSRLGGIDKGLMVYHGEPVAAHLSRLLASLSNEVLISCNRNADQYQQWADRLVSDPQPDYPGPLLGILSALRVARGSHLLVVPCDMPRLDAPLLRALVALTCEHPERPIALQSAEQLQPLICILPRSLLNTLEQAWQAGQRSPYRWLIEQQAVTLTIAADDPRLLNANTRSQWHTHLKRHSPHQRR</sequence>
<keyword evidence="5 8" id="KW-0460">Magnesium</keyword>
<evidence type="ECO:0000259" key="9">
    <source>
        <dbReference type="Pfam" id="PF12804"/>
    </source>
</evidence>
<dbReference type="Proteomes" id="UP000242313">
    <property type="component" value="Unassembled WGS sequence"/>
</dbReference>
<reference evidence="10 11" key="1">
    <citation type="submission" date="2017-09" db="EMBL/GenBank/DDBJ databases">
        <title>Pseudomonas abyssi sp. nov. isolated from Abyssopelagic Water.</title>
        <authorList>
            <person name="Wei Y."/>
        </authorList>
    </citation>
    <scope>NUCLEOTIDE SEQUENCE [LARGE SCALE GENOMIC DNA]</scope>
    <source>
        <strain evidence="10 11">MT5</strain>
    </source>
</reference>
<dbReference type="InterPro" id="IPR025877">
    <property type="entry name" value="MobA-like_NTP_Trfase"/>
</dbReference>
<dbReference type="Pfam" id="PF12804">
    <property type="entry name" value="NTP_transf_3"/>
    <property type="match status" value="1"/>
</dbReference>
<dbReference type="PANTHER" id="PTHR19136:SF81">
    <property type="entry name" value="MOLYBDENUM COFACTOR GUANYLYLTRANSFERASE"/>
    <property type="match status" value="1"/>
</dbReference>
<comment type="caution">
    <text evidence="8">Lacks conserved residue(s) required for the propagation of feature annotation.</text>
</comment>
<evidence type="ECO:0000256" key="8">
    <source>
        <dbReference type="HAMAP-Rule" id="MF_00316"/>
    </source>
</evidence>